<evidence type="ECO:0000256" key="6">
    <source>
        <dbReference type="ARBA" id="ARBA00022792"/>
    </source>
</evidence>
<dbReference type="EMBL" id="SMMG02000006">
    <property type="protein sequence ID" value="KAA3470404.1"/>
    <property type="molecule type" value="Genomic_DNA"/>
</dbReference>
<evidence type="ECO:0000256" key="5">
    <source>
        <dbReference type="ARBA" id="ARBA00022737"/>
    </source>
</evidence>
<sequence>MFTLTALGYRVLWTGVGAQLARDVPFSGICWSTLEPLRRRFLSLVGEESNIATILGANFSAGFVAGSLAAAATCPLDVAKTRRQTGFCPSKAC</sequence>
<dbReference type="InterPro" id="IPR018108">
    <property type="entry name" value="MCP_transmembrane"/>
</dbReference>
<dbReference type="PANTHER" id="PTHR45760:SF2">
    <property type="entry name" value="FI19922P1-RELATED"/>
    <property type="match status" value="1"/>
</dbReference>
<keyword evidence="9" id="KW-0472">Membrane</keyword>
<evidence type="ECO:0000256" key="9">
    <source>
        <dbReference type="ARBA" id="ARBA00023136"/>
    </source>
</evidence>
<evidence type="ECO:0000256" key="8">
    <source>
        <dbReference type="ARBA" id="ARBA00023128"/>
    </source>
</evidence>
<protein>
    <submittedName>
        <fullName evidence="11">Mitochondrial substrate carrier family protein H</fullName>
    </submittedName>
</protein>
<feature type="signal peptide" evidence="10">
    <location>
        <begin position="1"/>
        <end position="18"/>
    </location>
</feature>
<dbReference type="OrthoDB" id="1747031at2759"/>
<evidence type="ECO:0000256" key="4">
    <source>
        <dbReference type="ARBA" id="ARBA00022692"/>
    </source>
</evidence>
<gene>
    <name evidence="11" type="ORF">EPI10_016116</name>
</gene>
<name>A0A5B6VN17_9ROSI</name>
<dbReference type="Gene3D" id="1.50.40.10">
    <property type="entry name" value="Mitochondrial carrier domain"/>
    <property type="match status" value="1"/>
</dbReference>
<keyword evidence="7" id="KW-1133">Transmembrane helix</keyword>
<comment type="caution">
    <text evidence="11">The sequence shown here is derived from an EMBL/GenBank/DDBJ whole genome shotgun (WGS) entry which is preliminary data.</text>
</comment>
<keyword evidence="3" id="KW-0813">Transport</keyword>
<keyword evidence="4" id="KW-0812">Transmembrane</keyword>
<comment type="similarity">
    <text evidence="2">Belongs to the mitochondrial carrier (TC 2.A.29) family.</text>
</comment>
<dbReference type="Pfam" id="PF00153">
    <property type="entry name" value="Mito_carr"/>
    <property type="match status" value="1"/>
</dbReference>
<evidence type="ECO:0000256" key="3">
    <source>
        <dbReference type="ARBA" id="ARBA00022448"/>
    </source>
</evidence>
<evidence type="ECO:0000256" key="7">
    <source>
        <dbReference type="ARBA" id="ARBA00022989"/>
    </source>
</evidence>
<dbReference type="InterPro" id="IPR045315">
    <property type="entry name" value="Mtm1-like"/>
</dbReference>
<organism evidence="11 12">
    <name type="scientific">Gossypium australe</name>
    <dbReference type="NCBI Taxonomy" id="47621"/>
    <lineage>
        <taxon>Eukaryota</taxon>
        <taxon>Viridiplantae</taxon>
        <taxon>Streptophyta</taxon>
        <taxon>Embryophyta</taxon>
        <taxon>Tracheophyta</taxon>
        <taxon>Spermatophyta</taxon>
        <taxon>Magnoliopsida</taxon>
        <taxon>eudicotyledons</taxon>
        <taxon>Gunneridae</taxon>
        <taxon>Pentapetalae</taxon>
        <taxon>rosids</taxon>
        <taxon>malvids</taxon>
        <taxon>Malvales</taxon>
        <taxon>Malvaceae</taxon>
        <taxon>Malvoideae</taxon>
        <taxon>Gossypium</taxon>
    </lineage>
</organism>
<dbReference type="SUPFAM" id="SSF103506">
    <property type="entry name" value="Mitochondrial carrier"/>
    <property type="match status" value="1"/>
</dbReference>
<evidence type="ECO:0000313" key="12">
    <source>
        <dbReference type="Proteomes" id="UP000325315"/>
    </source>
</evidence>
<dbReference type="Proteomes" id="UP000325315">
    <property type="component" value="Unassembled WGS sequence"/>
</dbReference>
<dbReference type="GO" id="GO:0005743">
    <property type="term" value="C:mitochondrial inner membrane"/>
    <property type="evidence" value="ECO:0007669"/>
    <property type="project" value="UniProtKB-SubCell"/>
</dbReference>
<dbReference type="PANTHER" id="PTHR45760">
    <property type="entry name" value="FI19922P1-RELATED"/>
    <property type="match status" value="1"/>
</dbReference>
<keyword evidence="8" id="KW-0496">Mitochondrion</keyword>
<keyword evidence="12" id="KW-1185">Reference proteome</keyword>
<comment type="subcellular location">
    <subcellularLocation>
        <location evidence="1">Mitochondrion inner membrane</location>
        <topology evidence="1">Multi-pass membrane protein</topology>
    </subcellularLocation>
</comment>
<reference evidence="12" key="1">
    <citation type="journal article" date="2019" name="Plant Biotechnol. J.">
        <title>Genome sequencing of the Australian wild diploid species Gossypium australe highlights disease resistance and delayed gland morphogenesis.</title>
        <authorList>
            <person name="Cai Y."/>
            <person name="Cai X."/>
            <person name="Wang Q."/>
            <person name="Wang P."/>
            <person name="Zhang Y."/>
            <person name="Cai C."/>
            <person name="Xu Y."/>
            <person name="Wang K."/>
            <person name="Zhou Z."/>
            <person name="Wang C."/>
            <person name="Geng S."/>
            <person name="Li B."/>
            <person name="Dong Q."/>
            <person name="Hou Y."/>
            <person name="Wang H."/>
            <person name="Ai P."/>
            <person name="Liu Z."/>
            <person name="Yi F."/>
            <person name="Sun M."/>
            <person name="An G."/>
            <person name="Cheng J."/>
            <person name="Zhang Y."/>
            <person name="Shi Q."/>
            <person name="Xie Y."/>
            <person name="Shi X."/>
            <person name="Chang Y."/>
            <person name="Huang F."/>
            <person name="Chen Y."/>
            <person name="Hong S."/>
            <person name="Mi L."/>
            <person name="Sun Q."/>
            <person name="Zhang L."/>
            <person name="Zhou B."/>
            <person name="Peng R."/>
            <person name="Zhang X."/>
            <person name="Liu F."/>
        </authorList>
    </citation>
    <scope>NUCLEOTIDE SEQUENCE [LARGE SCALE GENOMIC DNA]</scope>
    <source>
        <strain evidence="12">cv. PA1801</strain>
    </source>
</reference>
<evidence type="ECO:0000256" key="1">
    <source>
        <dbReference type="ARBA" id="ARBA00004448"/>
    </source>
</evidence>
<dbReference type="InterPro" id="IPR023395">
    <property type="entry name" value="MCP_dom_sf"/>
</dbReference>
<keyword evidence="10" id="KW-0732">Signal</keyword>
<dbReference type="AlphaFoldDB" id="A0A5B6VN17"/>
<proteinExistence type="inferred from homology"/>
<keyword evidence="5" id="KW-0677">Repeat</keyword>
<accession>A0A5B6VN17</accession>
<evidence type="ECO:0000313" key="11">
    <source>
        <dbReference type="EMBL" id="KAA3470404.1"/>
    </source>
</evidence>
<evidence type="ECO:0000256" key="10">
    <source>
        <dbReference type="SAM" id="SignalP"/>
    </source>
</evidence>
<evidence type="ECO:0000256" key="2">
    <source>
        <dbReference type="ARBA" id="ARBA00006375"/>
    </source>
</evidence>
<keyword evidence="6" id="KW-0999">Mitochondrion inner membrane</keyword>
<dbReference type="GO" id="GO:1990542">
    <property type="term" value="P:mitochondrial transmembrane transport"/>
    <property type="evidence" value="ECO:0007669"/>
    <property type="project" value="InterPro"/>
</dbReference>
<feature type="chain" id="PRO_5023145195" evidence="10">
    <location>
        <begin position="19"/>
        <end position="93"/>
    </location>
</feature>